<evidence type="ECO:0000256" key="15">
    <source>
        <dbReference type="ARBA" id="ARBA00036239"/>
    </source>
</evidence>
<evidence type="ECO:0000256" key="1">
    <source>
        <dbReference type="ARBA" id="ARBA00004141"/>
    </source>
</evidence>
<dbReference type="GO" id="GO:0005222">
    <property type="term" value="F:intracellularly cAMP-activated cation channel activity"/>
    <property type="evidence" value="ECO:0007669"/>
    <property type="project" value="TreeGrafter"/>
</dbReference>
<sequence>MEIKRQDGTYPQATDWTGDEDDSSSTGFVYVETTVTIESHNFSGRTEVASAEVAAPEVVAPEVAAPEVVAPEVAAPEVSAPQVAAPEVTAPEDPSTGQKSLKKEQDPADSNNFAFLKHKRGTSPFKNGAVDKLIGRMGNSLPEENLLCARTHRLLSLQKNELEGILRDPCRRAYSLEERLDSLASEEVQEKLRLLSCEFSKRASRKKEKIRKPITPTTDLSCTSEEETSENKLQMRLKEFLPTPTQESNLNIFDQIRNKQGNGWKASFQNYGKILWRCFTFDFILDSQSRIYIGWLVLMAIWFLYNAWAIPLRSIFRFQTPHNVFYWFIADSVGDIFYILDTFIIQSRIMFVSHGFAVKDPKEILKIYFSSSRFKIGLVSLIPVDIYFSIFRENTPWLRLFRLLKMDCFWEMFLKLDSVVASPHPVRITRSILYMLYLIHMYACAYYWLSTWEINTGYQTDWIFRDADLNPLESYIRCFYFATKTATSIGKNPKPENEIEYLFMTCAWLSGVFAFAILIGQIRDIIATATKNQTEYRQLLYSAVNYLHQLDVPKELQERVKLWITYTWQQQRTLDEQNILSLLPQKMQTDIALHVHIEMLNKVKLFQHCEVAFLRDLVPRFRSVIFLPGDFVCRKGEVGKEMYIVQTGSVNVIGGPPGKELTLASLKSGAIFGEIALLQVDGMDKRTADVRSAGFSNLFVLTKKALADVIKDYPAAQESLRKQAKKLLKLSQKRRKAEQSEAKRQRRKFCVSQNTVSDSDSDSLDVIIKKVKTIQPKMIETVLQIVPSDSKTARYIQFGTKSIDHSWSIPDIISSYPPSPFIPVNSCGFQRNCDISLNSSLESISVNPNDGLDEKNTP</sequence>
<evidence type="ECO:0000256" key="17">
    <source>
        <dbReference type="SAM" id="MobiDB-lite"/>
    </source>
</evidence>
<feature type="transmembrane region" description="Helical" evidence="18">
    <location>
        <begin position="324"/>
        <end position="345"/>
    </location>
</feature>
<feature type="region of interest" description="Disordered" evidence="17">
    <location>
        <begin position="77"/>
        <end position="108"/>
    </location>
</feature>
<comment type="subcellular location">
    <subcellularLocation>
        <location evidence="1">Membrane</location>
        <topology evidence="1">Multi-pass membrane protein</topology>
    </subcellularLocation>
</comment>
<feature type="domain" description="Cyclic nucleotide-binding" evidence="19">
    <location>
        <begin position="605"/>
        <end position="710"/>
    </location>
</feature>
<dbReference type="GO" id="GO:0007601">
    <property type="term" value="P:visual perception"/>
    <property type="evidence" value="ECO:0007669"/>
    <property type="project" value="UniProtKB-KW"/>
</dbReference>
<evidence type="ECO:0000256" key="6">
    <source>
        <dbReference type="ARBA" id="ARBA00022741"/>
    </source>
</evidence>
<dbReference type="InterPro" id="IPR005821">
    <property type="entry name" value="Ion_trans_dom"/>
</dbReference>
<keyword evidence="16" id="KW-0175">Coiled coil</keyword>
<keyword evidence="2" id="KW-0813">Transport</keyword>
<evidence type="ECO:0000256" key="12">
    <source>
        <dbReference type="ARBA" id="ARBA00023303"/>
    </source>
</evidence>
<keyword evidence="5 18" id="KW-0812">Transmembrane</keyword>
<evidence type="ECO:0000256" key="16">
    <source>
        <dbReference type="SAM" id="Coils"/>
    </source>
</evidence>
<dbReference type="AlphaFoldDB" id="A0A8J2P6T6"/>
<keyword evidence="11" id="KW-1071">Ligand-gated ion channel</keyword>
<evidence type="ECO:0000256" key="14">
    <source>
        <dbReference type="ARBA" id="ARBA00034430"/>
    </source>
</evidence>
<dbReference type="InterPro" id="IPR018488">
    <property type="entry name" value="cNMP-bd_CS"/>
</dbReference>
<keyword evidence="10 18" id="KW-0472">Membrane</keyword>
<dbReference type="Pfam" id="PF00520">
    <property type="entry name" value="Ion_trans"/>
    <property type="match status" value="1"/>
</dbReference>
<evidence type="ECO:0000256" key="10">
    <source>
        <dbReference type="ARBA" id="ARBA00023136"/>
    </source>
</evidence>
<evidence type="ECO:0000256" key="13">
    <source>
        <dbReference type="ARBA" id="ARBA00023305"/>
    </source>
</evidence>
<gene>
    <name evidence="20" type="ORF">AFUS01_LOCUS22426</name>
</gene>
<dbReference type="GO" id="GO:0005223">
    <property type="term" value="F:intracellularly cGMP-activated cation channel activity"/>
    <property type="evidence" value="ECO:0007669"/>
    <property type="project" value="TreeGrafter"/>
</dbReference>
<comment type="catalytic activity">
    <reaction evidence="15">
        <text>Na(+)(in) = Na(+)(out)</text>
        <dbReference type="Rhea" id="RHEA:34963"/>
        <dbReference type="ChEBI" id="CHEBI:29101"/>
    </reaction>
</comment>
<keyword evidence="12" id="KW-0407">Ion channel</keyword>
<dbReference type="Pfam" id="PF00027">
    <property type="entry name" value="cNMP_binding"/>
    <property type="match status" value="1"/>
</dbReference>
<evidence type="ECO:0000256" key="2">
    <source>
        <dbReference type="ARBA" id="ARBA00022448"/>
    </source>
</evidence>
<dbReference type="PANTHER" id="PTHR45638">
    <property type="entry name" value="CYCLIC NUCLEOTIDE-GATED CATION CHANNEL SUBUNIT A"/>
    <property type="match status" value="1"/>
</dbReference>
<dbReference type="GO" id="GO:0044877">
    <property type="term" value="F:protein-containing complex binding"/>
    <property type="evidence" value="ECO:0007669"/>
    <property type="project" value="TreeGrafter"/>
</dbReference>
<evidence type="ECO:0000256" key="11">
    <source>
        <dbReference type="ARBA" id="ARBA00023286"/>
    </source>
</evidence>
<proteinExistence type="predicted"/>
<evidence type="ECO:0000313" key="20">
    <source>
        <dbReference type="EMBL" id="CAG7734015.1"/>
    </source>
</evidence>
<feature type="compositionally biased region" description="Low complexity" evidence="17">
    <location>
        <begin position="77"/>
        <end position="88"/>
    </location>
</feature>
<feature type="region of interest" description="Disordered" evidence="17">
    <location>
        <begin position="1"/>
        <end position="27"/>
    </location>
</feature>
<feature type="coiled-coil region" evidence="16">
    <location>
        <begin position="720"/>
        <end position="748"/>
    </location>
</feature>
<protein>
    <recommendedName>
        <fullName evidence="19">Cyclic nucleotide-binding domain-containing protein</fullName>
    </recommendedName>
</protein>
<dbReference type="InterPro" id="IPR000595">
    <property type="entry name" value="cNMP-bd_dom"/>
</dbReference>
<dbReference type="PROSITE" id="PS50042">
    <property type="entry name" value="CNMP_BINDING_3"/>
    <property type="match status" value="1"/>
</dbReference>
<dbReference type="CDD" id="cd00038">
    <property type="entry name" value="CAP_ED"/>
    <property type="match status" value="1"/>
</dbReference>
<keyword evidence="3" id="KW-0140">cGMP</keyword>
<dbReference type="EMBL" id="CAJVCH010260946">
    <property type="protein sequence ID" value="CAG7734015.1"/>
    <property type="molecule type" value="Genomic_DNA"/>
</dbReference>
<evidence type="ECO:0000256" key="9">
    <source>
        <dbReference type="ARBA" id="ARBA00023065"/>
    </source>
</evidence>
<keyword evidence="7 18" id="KW-1133">Transmembrane helix</keyword>
<dbReference type="GO" id="GO:0017071">
    <property type="term" value="C:intracellular cyclic nucleotide activated cation channel complex"/>
    <property type="evidence" value="ECO:0007669"/>
    <property type="project" value="TreeGrafter"/>
</dbReference>
<feature type="transmembrane region" description="Helical" evidence="18">
    <location>
        <begin position="291"/>
        <end position="312"/>
    </location>
</feature>
<evidence type="ECO:0000256" key="7">
    <source>
        <dbReference type="ARBA" id="ARBA00022989"/>
    </source>
</evidence>
<dbReference type="SMART" id="SM00100">
    <property type="entry name" value="cNMP"/>
    <property type="match status" value="1"/>
</dbReference>
<evidence type="ECO:0000256" key="18">
    <source>
        <dbReference type="SAM" id="Phobius"/>
    </source>
</evidence>
<dbReference type="FunFam" id="1.10.287.70:FF:000072">
    <property type="entry name" value="Cyclic nucleotide gated channel beta 3"/>
    <property type="match status" value="1"/>
</dbReference>
<keyword evidence="21" id="KW-1185">Reference proteome</keyword>
<dbReference type="GO" id="GO:0030553">
    <property type="term" value="F:cGMP binding"/>
    <property type="evidence" value="ECO:0007669"/>
    <property type="project" value="UniProtKB-KW"/>
</dbReference>
<dbReference type="PROSITE" id="PS00889">
    <property type="entry name" value="CNMP_BINDING_2"/>
    <property type="match status" value="1"/>
</dbReference>
<evidence type="ECO:0000256" key="5">
    <source>
        <dbReference type="ARBA" id="ARBA00022692"/>
    </source>
</evidence>
<comment type="catalytic activity">
    <reaction evidence="14">
        <text>K(+)(in) = K(+)(out)</text>
        <dbReference type="Rhea" id="RHEA:29463"/>
        <dbReference type="ChEBI" id="CHEBI:29103"/>
    </reaction>
</comment>
<name>A0A8J2P6T6_9HEXA</name>
<keyword evidence="4" id="KW-0716">Sensory transduction</keyword>
<evidence type="ECO:0000256" key="4">
    <source>
        <dbReference type="ARBA" id="ARBA00022606"/>
    </source>
</evidence>
<keyword evidence="8" id="KW-0142">cGMP-binding</keyword>
<keyword evidence="9" id="KW-0406">Ion transport</keyword>
<evidence type="ECO:0000256" key="3">
    <source>
        <dbReference type="ARBA" id="ARBA00022535"/>
    </source>
</evidence>
<comment type="caution">
    <text evidence="20">The sequence shown here is derived from an EMBL/GenBank/DDBJ whole genome shotgun (WGS) entry which is preliminary data.</text>
</comment>
<keyword evidence="6" id="KW-0547">Nucleotide-binding</keyword>
<feature type="transmembrane region" description="Helical" evidence="18">
    <location>
        <begin position="432"/>
        <end position="449"/>
    </location>
</feature>
<dbReference type="GO" id="GO:0005886">
    <property type="term" value="C:plasma membrane"/>
    <property type="evidence" value="ECO:0007669"/>
    <property type="project" value="TreeGrafter"/>
</dbReference>
<dbReference type="PROSITE" id="PS00888">
    <property type="entry name" value="CNMP_BINDING_1"/>
    <property type="match status" value="1"/>
</dbReference>
<dbReference type="OrthoDB" id="421226at2759"/>
<accession>A0A8J2P6T6</accession>
<dbReference type="FunFam" id="2.60.120.10:FF:000020">
    <property type="entry name" value="Cyclic nucleotide-gated channel beta 3"/>
    <property type="match status" value="1"/>
</dbReference>
<organism evidence="20 21">
    <name type="scientific">Allacma fusca</name>
    <dbReference type="NCBI Taxonomy" id="39272"/>
    <lineage>
        <taxon>Eukaryota</taxon>
        <taxon>Metazoa</taxon>
        <taxon>Ecdysozoa</taxon>
        <taxon>Arthropoda</taxon>
        <taxon>Hexapoda</taxon>
        <taxon>Collembola</taxon>
        <taxon>Symphypleona</taxon>
        <taxon>Sminthuridae</taxon>
        <taxon>Allacma</taxon>
    </lineage>
</organism>
<dbReference type="InterPro" id="IPR050866">
    <property type="entry name" value="CNG_cation_channel"/>
</dbReference>
<evidence type="ECO:0000256" key="8">
    <source>
        <dbReference type="ARBA" id="ARBA00022992"/>
    </source>
</evidence>
<dbReference type="Proteomes" id="UP000708208">
    <property type="component" value="Unassembled WGS sequence"/>
</dbReference>
<reference evidence="20" key="1">
    <citation type="submission" date="2021-06" db="EMBL/GenBank/DDBJ databases">
        <authorList>
            <person name="Hodson N. C."/>
            <person name="Mongue J. A."/>
            <person name="Jaron S. K."/>
        </authorList>
    </citation>
    <scope>NUCLEOTIDE SEQUENCE</scope>
</reference>
<feature type="transmembrane region" description="Helical" evidence="18">
    <location>
        <begin position="501"/>
        <end position="522"/>
    </location>
</feature>
<dbReference type="PANTHER" id="PTHR45638:SF1">
    <property type="entry name" value="CYCLIC NUCLEOTIDE-GATED ION CHANNEL SUBUNIT B, ISOFORM A"/>
    <property type="match status" value="1"/>
</dbReference>
<keyword evidence="13" id="KW-0844">Vision</keyword>
<evidence type="ECO:0000313" key="21">
    <source>
        <dbReference type="Proteomes" id="UP000708208"/>
    </source>
</evidence>
<evidence type="ECO:0000259" key="19">
    <source>
        <dbReference type="PROSITE" id="PS50042"/>
    </source>
</evidence>
<dbReference type="FunFam" id="1.10.287.630:FF:000001">
    <property type="entry name" value="Cyclic nucleotide-gated channel alpha 3"/>
    <property type="match status" value="1"/>
</dbReference>